<dbReference type="InterPro" id="IPR023614">
    <property type="entry name" value="Porin_dom_sf"/>
</dbReference>
<gene>
    <name evidence="3" type="ORF">FMM06_03705</name>
</gene>
<evidence type="ECO:0000256" key="1">
    <source>
        <dbReference type="SAM" id="Coils"/>
    </source>
</evidence>
<evidence type="ECO:0000313" key="4">
    <source>
        <dbReference type="Proteomes" id="UP000317894"/>
    </source>
</evidence>
<dbReference type="SUPFAM" id="SSF56935">
    <property type="entry name" value="Porins"/>
    <property type="match status" value="1"/>
</dbReference>
<protein>
    <recommendedName>
        <fullName evidence="5">Porin</fullName>
    </recommendedName>
</protein>
<keyword evidence="4" id="KW-1185">Reference proteome</keyword>
<dbReference type="Proteomes" id="UP000317894">
    <property type="component" value="Unassembled WGS sequence"/>
</dbReference>
<reference evidence="3 4" key="1">
    <citation type="submission" date="2019-07" db="EMBL/GenBank/DDBJ databases">
        <title>Novel species isolated from glacier.</title>
        <authorList>
            <person name="Liu Q."/>
            <person name="Xin Y.-H."/>
        </authorList>
    </citation>
    <scope>NUCLEOTIDE SEQUENCE [LARGE SCALE GENOMIC DNA]</scope>
    <source>
        <strain evidence="3 4">LB1R16</strain>
    </source>
</reference>
<feature type="coiled-coil region" evidence="1">
    <location>
        <begin position="42"/>
        <end position="69"/>
    </location>
</feature>
<dbReference type="InterPro" id="IPR010870">
    <property type="entry name" value="Porin_O/P"/>
</dbReference>
<dbReference type="Gene3D" id="2.40.160.10">
    <property type="entry name" value="Porin"/>
    <property type="match status" value="1"/>
</dbReference>
<accession>A0A552UGG8</accession>
<sequence length="496" mass="53502">MTTTKWTAAILATTALTAFAFTSVAAQEAPAADAAAEAPLSAEESAAQLEFLKAQVQAMQEQLEILKAANAANTASFKAAPELTGQKGTANEGFKFKVRGRFMYDSAYTENPNNAIATKDLGFTTRVRRVRLGVEGGLPGGFGYKAEFDFANAAVGFGDVVLSYRKPNSPWELTLGNFESLDGLEQITSSRFISFVERAQFNEAFNNTRRLGFAATYISADNVFRASIGAFNDTINADRGLNDDYILAARVTYSPQALGGQLHFGGNYQYRKFQTNTLGITYQARPFTQNTDTRFISTAGIAARGDQIFGLEAVGIFGPLHVTAEGQYNKVDVIRPTEVLTDGDIATGSRFAGDADFFGFYAEAGYWFTGETRGFSNGLWNRTKVLNPIDKGGPGAWQLNARYDYLDLTNRVQNGAAGLVAPNFVNGGTQTGYLASLIWQPIDYVRFTLQYTHGVVEGGARQSAVNGAARCPANSGAGVDCDFSFNVGVLRAAFDF</sequence>
<organism evidence="3 4">
    <name type="scientific">Glacieibacterium frigidum</name>
    <dbReference type="NCBI Taxonomy" id="2593303"/>
    <lineage>
        <taxon>Bacteria</taxon>
        <taxon>Pseudomonadati</taxon>
        <taxon>Pseudomonadota</taxon>
        <taxon>Alphaproteobacteria</taxon>
        <taxon>Sphingomonadales</taxon>
        <taxon>Sphingosinicellaceae</taxon>
        <taxon>Glacieibacterium</taxon>
    </lineage>
</organism>
<feature type="signal peptide" evidence="2">
    <location>
        <begin position="1"/>
        <end position="20"/>
    </location>
</feature>
<keyword evidence="2" id="KW-0732">Signal</keyword>
<evidence type="ECO:0000313" key="3">
    <source>
        <dbReference type="EMBL" id="TRW17299.1"/>
    </source>
</evidence>
<dbReference type="Pfam" id="PF07396">
    <property type="entry name" value="Porin_O_P"/>
    <property type="match status" value="1"/>
</dbReference>
<evidence type="ECO:0008006" key="5">
    <source>
        <dbReference type="Google" id="ProtNLM"/>
    </source>
</evidence>
<name>A0A552UGG8_9SPHN</name>
<dbReference type="OrthoDB" id="9807854at2"/>
<evidence type="ECO:0000256" key="2">
    <source>
        <dbReference type="SAM" id="SignalP"/>
    </source>
</evidence>
<dbReference type="EMBL" id="VJWA01000001">
    <property type="protein sequence ID" value="TRW17299.1"/>
    <property type="molecule type" value="Genomic_DNA"/>
</dbReference>
<keyword evidence="1" id="KW-0175">Coiled coil</keyword>
<dbReference type="RefSeq" id="WP_143554844.1">
    <property type="nucleotide sequence ID" value="NZ_VJWA01000001.1"/>
</dbReference>
<proteinExistence type="predicted"/>
<dbReference type="AlphaFoldDB" id="A0A552UGG8"/>
<comment type="caution">
    <text evidence="3">The sequence shown here is derived from an EMBL/GenBank/DDBJ whole genome shotgun (WGS) entry which is preliminary data.</text>
</comment>
<feature type="chain" id="PRO_5021869017" description="Porin" evidence="2">
    <location>
        <begin position="21"/>
        <end position="496"/>
    </location>
</feature>